<keyword evidence="7 9" id="KW-0807">Transducer</keyword>
<dbReference type="FunFam" id="1.10.287.950:FF:000001">
    <property type="entry name" value="Methyl-accepting chemotaxis sensory transducer"/>
    <property type="match status" value="1"/>
</dbReference>
<dbReference type="CDD" id="cd06225">
    <property type="entry name" value="HAMP"/>
    <property type="match status" value="1"/>
</dbReference>
<comment type="similarity">
    <text evidence="8">Belongs to the methyl-accepting chemotaxis (MCP) protein family.</text>
</comment>
<dbReference type="EMBL" id="SZVP01000001">
    <property type="protein sequence ID" value="TMM47426.1"/>
    <property type="molecule type" value="Genomic_DNA"/>
</dbReference>
<keyword evidence="5 10" id="KW-1133">Transmembrane helix</keyword>
<keyword evidence="3" id="KW-0145">Chemotaxis</keyword>
<proteinExistence type="inferred from homology"/>
<dbReference type="Pfam" id="PF00015">
    <property type="entry name" value="MCPsignal"/>
    <property type="match status" value="1"/>
</dbReference>
<evidence type="ECO:0000259" key="12">
    <source>
        <dbReference type="PROSITE" id="PS50885"/>
    </source>
</evidence>
<evidence type="ECO:0000256" key="10">
    <source>
        <dbReference type="SAM" id="Phobius"/>
    </source>
</evidence>
<dbReference type="PROSITE" id="PS50885">
    <property type="entry name" value="HAMP"/>
    <property type="match status" value="1"/>
</dbReference>
<dbReference type="InterPro" id="IPR033479">
    <property type="entry name" value="dCache_1"/>
</dbReference>
<evidence type="ECO:0000256" key="8">
    <source>
        <dbReference type="ARBA" id="ARBA00029447"/>
    </source>
</evidence>
<evidence type="ECO:0000256" key="5">
    <source>
        <dbReference type="ARBA" id="ARBA00022989"/>
    </source>
</evidence>
<feature type="domain" description="Methyl-accepting transducer" evidence="11">
    <location>
        <begin position="403"/>
        <end position="639"/>
    </location>
</feature>
<evidence type="ECO:0000256" key="6">
    <source>
        <dbReference type="ARBA" id="ARBA00023136"/>
    </source>
</evidence>
<evidence type="ECO:0000256" key="1">
    <source>
        <dbReference type="ARBA" id="ARBA00004651"/>
    </source>
</evidence>
<dbReference type="InterPro" id="IPR003660">
    <property type="entry name" value="HAMP_dom"/>
</dbReference>
<keyword evidence="4 10" id="KW-0812">Transmembrane</keyword>
<accession>A0A8H2JP20</accession>
<dbReference type="InterPro" id="IPR004090">
    <property type="entry name" value="Chemotax_Me-accpt_rcpt"/>
</dbReference>
<organism evidence="13 14">
    <name type="scientific">Colwellia ponticola</name>
    <dbReference type="NCBI Taxonomy" id="2304625"/>
    <lineage>
        <taxon>Bacteria</taxon>
        <taxon>Pseudomonadati</taxon>
        <taxon>Pseudomonadota</taxon>
        <taxon>Gammaproteobacteria</taxon>
        <taxon>Alteromonadales</taxon>
        <taxon>Colwelliaceae</taxon>
        <taxon>Colwellia</taxon>
    </lineage>
</organism>
<evidence type="ECO:0000313" key="14">
    <source>
        <dbReference type="Proteomes" id="UP000307702"/>
    </source>
</evidence>
<dbReference type="GO" id="GO:0006935">
    <property type="term" value="P:chemotaxis"/>
    <property type="evidence" value="ECO:0007669"/>
    <property type="project" value="UniProtKB-KW"/>
</dbReference>
<evidence type="ECO:0000256" key="4">
    <source>
        <dbReference type="ARBA" id="ARBA00022692"/>
    </source>
</evidence>
<dbReference type="PANTHER" id="PTHR32089:SF119">
    <property type="entry name" value="METHYL-ACCEPTING CHEMOTAXIS PROTEIN CTPL"/>
    <property type="match status" value="1"/>
</dbReference>
<dbReference type="GO" id="GO:0007165">
    <property type="term" value="P:signal transduction"/>
    <property type="evidence" value="ECO:0007669"/>
    <property type="project" value="UniProtKB-KW"/>
</dbReference>
<gene>
    <name evidence="13" type="ORF">FCS21_00045</name>
</gene>
<dbReference type="PROSITE" id="PS50111">
    <property type="entry name" value="CHEMOTAXIS_TRANSDUC_2"/>
    <property type="match status" value="1"/>
</dbReference>
<dbReference type="Proteomes" id="UP000307702">
    <property type="component" value="Unassembled WGS sequence"/>
</dbReference>
<dbReference type="SUPFAM" id="SSF58104">
    <property type="entry name" value="Methyl-accepting chemotaxis protein (MCP) signaling domain"/>
    <property type="match status" value="1"/>
</dbReference>
<dbReference type="OrthoDB" id="9806704at2"/>
<evidence type="ECO:0000256" key="3">
    <source>
        <dbReference type="ARBA" id="ARBA00022500"/>
    </source>
</evidence>
<feature type="transmembrane region" description="Helical" evidence="10">
    <location>
        <begin position="12"/>
        <end position="34"/>
    </location>
</feature>
<dbReference type="SMART" id="SM00283">
    <property type="entry name" value="MA"/>
    <property type="match status" value="1"/>
</dbReference>
<comment type="caution">
    <text evidence="13">The sequence shown here is derived from an EMBL/GenBank/DDBJ whole genome shotgun (WGS) entry which is preliminary data.</text>
</comment>
<reference evidence="13 14" key="1">
    <citation type="submission" date="2019-05" db="EMBL/GenBank/DDBJ databases">
        <title>Colwellia ponticola sp. nov., isolated from seawater.</title>
        <authorList>
            <person name="Yoon J.-H."/>
        </authorList>
    </citation>
    <scope>NUCLEOTIDE SEQUENCE [LARGE SCALE GENOMIC DNA]</scope>
    <source>
        <strain evidence="13 14">OISW-25</strain>
    </source>
</reference>
<comment type="subcellular location">
    <subcellularLocation>
        <location evidence="1">Cell membrane</location>
        <topology evidence="1">Multi-pass membrane protein</topology>
    </subcellularLocation>
</comment>
<dbReference type="SMART" id="SM00304">
    <property type="entry name" value="HAMP"/>
    <property type="match status" value="1"/>
</dbReference>
<dbReference type="Pfam" id="PF02743">
    <property type="entry name" value="dCache_1"/>
    <property type="match status" value="1"/>
</dbReference>
<dbReference type="RefSeq" id="WP_138619949.1">
    <property type="nucleotide sequence ID" value="NZ_SZVP01000001.1"/>
</dbReference>
<dbReference type="CDD" id="cd11386">
    <property type="entry name" value="MCP_signal"/>
    <property type="match status" value="1"/>
</dbReference>
<dbReference type="GO" id="GO:0004888">
    <property type="term" value="F:transmembrane signaling receptor activity"/>
    <property type="evidence" value="ECO:0007669"/>
    <property type="project" value="InterPro"/>
</dbReference>
<evidence type="ECO:0000259" key="11">
    <source>
        <dbReference type="PROSITE" id="PS50111"/>
    </source>
</evidence>
<feature type="domain" description="HAMP" evidence="12">
    <location>
        <begin position="346"/>
        <end position="398"/>
    </location>
</feature>
<dbReference type="Gene3D" id="1.10.287.950">
    <property type="entry name" value="Methyl-accepting chemotaxis protein"/>
    <property type="match status" value="1"/>
</dbReference>
<evidence type="ECO:0000256" key="2">
    <source>
        <dbReference type="ARBA" id="ARBA00022475"/>
    </source>
</evidence>
<dbReference type="Pfam" id="PF00672">
    <property type="entry name" value="HAMP"/>
    <property type="match status" value="1"/>
</dbReference>
<protein>
    <submittedName>
        <fullName evidence="13">Methyl-accepting chemotaxis protein</fullName>
    </submittedName>
</protein>
<evidence type="ECO:0000256" key="9">
    <source>
        <dbReference type="PROSITE-ProRule" id="PRU00284"/>
    </source>
</evidence>
<keyword evidence="6 10" id="KW-0472">Membrane</keyword>
<name>A0A8H2JP20_9GAMM</name>
<sequence>MFKFKKINHKLVFTFLSLSLIPLILFAIISINIAKDSIESQEFHQLESIRETKSSQVVNYIASLKASLEVLHGDPYASEAFNAFNQAMLSGGIKSQAWQQADKQYASRFQKINDINGWYDLFFINLQGDIVFSAKHEPDLGMNIPQSSLNKTSIGEAFKKAQQQRGDNDISVSDFKPYPQSDDQPAAFMITKLINSNGQHSGYIALQFPINIISKIMNQRDGMGVSAEAYLVGEDKRMRSDSYLDPKGRSVIASFAGDINTNGVNTSAVKSAFNGEIASGIINDYNGNPVLSSFTTIDVGDFKWALIAEIDQAEAFETADQLMHISAIIVVIVSVIISFIGVLIARNISRPIVQAVSVVQSVSAGDLTVTVIVDQHDELGLLQQAMQDMIAKLKNMIQHISISADQQATASEELSSITELTNTNVSRQHQATEQVATAINEMSMSIDEVTSNTSEASSAADTSTKLVHISSIAVNETIQQIIQLSEDITNSRALIDEVQAGTKDIANILVTIKGIADQTNLLALNAAIEAARAGEQGRGFAVVADEVRNLAQNTQNSTVEIEKMIKSLELNVSAATSSMIAGTEQAQRIVDKTNEVTHSLAEVEASVAMISDMNIQISTATQQQSAVARDINQQATEISNISIETGASTKEISAASEELAALAVELTEQVKAFKI</sequence>
<feature type="transmembrane region" description="Helical" evidence="10">
    <location>
        <begin position="322"/>
        <end position="345"/>
    </location>
</feature>
<evidence type="ECO:0000313" key="13">
    <source>
        <dbReference type="EMBL" id="TMM47426.1"/>
    </source>
</evidence>
<dbReference type="AlphaFoldDB" id="A0A8H2JP20"/>
<evidence type="ECO:0000256" key="7">
    <source>
        <dbReference type="ARBA" id="ARBA00023224"/>
    </source>
</evidence>
<keyword evidence="2" id="KW-1003">Cell membrane</keyword>
<dbReference type="PRINTS" id="PR00260">
    <property type="entry name" value="CHEMTRNSDUCR"/>
</dbReference>
<dbReference type="InterPro" id="IPR004089">
    <property type="entry name" value="MCPsignal_dom"/>
</dbReference>
<dbReference type="GO" id="GO:0005886">
    <property type="term" value="C:plasma membrane"/>
    <property type="evidence" value="ECO:0007669"/>
    <property type="project" value="UniProtKB-SubCell"/>
</dbReference>
<keyword evidence="14" id="KW-1185">Reference proteome</keyword>
<dbReference type="PANTHER" id="PTHR32089">
    <property type="entry name" value="METHYL-ACCEPTING CHEMOTAXIS PROTEIN MCPB"/>
    <property type="match status" value="1"/>
</dbReference>